<name>A0A9D3TAQ1_MEGAT</name>
<keyword evidence="2" id="KW-0812">Transmembrane</keyword>
<dbReference type="AlphaFoldDB" id="A0A9D3TAQ1"/>
<dbReference type="Proteomes" id="UP001046870">
    <property type="component" value="Chromosome 6"/>
</dbReference>
<protein>
    <submittedName>
        <fullName evidence="3">Uncharacterized protein</fullName>
    </submittedName>
</protein>
<feature type="compositionally biased region" description="Polar residues" evidence="1">
    <location>
        <begin position="220"/>
        <end position="231"/>
    </location>
</feature>
<accession>A0A9D3TAQ1</accession>
<keyword evidence="2" id="KW-0472">Membrane</keyword>
<organism evidence="3 4">
    <name type="scientific">Megalops atlanticus</name>
    <name type="common">Tarpon</name>
    <name type="synonym">Clupea gigantea</name>
    <dbReference type="NCBI Taxonomy" id="7932"/>
    <lineage>
        <taxon>Eukaryota</taxon>
        <taxon>Metazoa</taxon>
        <taxon>Chordata</taxon>
        <taxon>Craniata</taxon>
        <taxon>Vertebrata</taxon>
        <taxon>Euteleostomi</taxon>
        <taxon>Actinopterygii</taxon>
        <taxon>Neopterygii</taxon>
        <taxon>Teleostei</taxon>
        <taxon>Elopiformes</taxon>
        <taxon>Megalopidae</taxon>
        <taxon>Megalops</taxon>
    </lineage>
</organism>
<reference evidence="3" key="1">
    <citation type="submission" date="2021-01" db="EMBL/GenBank/DDBJ databases">
        <authorList>
            <person name="Zahm M."/>
            <person name="Roques C."/>
            <person name="Cabau C."/>
            <person name="Klopp C."/>
            <person name="Donnadieu C."/>
            <person name="Jouanno E."/>
            <person name="Lampietro C."/>
            <person name="Louis A."/>
            <person name="Herpin A."/>
            <person name="Echchiki A."/>
            <person name="Berthelot C."/>
            <person name="Parey E."/>
            <person name="Roest-Crollius H."/>
            <person name="Braasch I."/>
            <person name="Postlethwait J."/>
            <person name="Bobe J."/>
            <person name="Montfort J."/>
            <person name="Bouchez O."/>
            <person name="Begum T."/>
            <person name="Mejri S."/>
            <person name="Adams A."/>
            <person name="Chen W.-J."/>
            <person name="Guiguen Y."/>
        </authorList>
    </citation>
    <scope>NUCLEOTIDE SEQUENCE</scope>
    <source>
        <strain evidence="3">YG-15Mar2019-1</strain>
        <tissue evidence="3">Brain</tissue>
    </source>
</reference>
<keyword evidence="4" id="KW-1185">Reference proteome</keyword>
<proteinExistence type="predicted"/>
<evidence type="ECO:0000313" key="4">
    <source>
        <dbReference type="Proteomes" id="UP001046870"/>
    </source>
</evidence>
<evidence type="ECO:0000256" key="1">
    <source>
        <dbReference type="SAM" id="MobiDB-lite"/>
    </source>
</evidence>
<gene>
    <name evidence="3" type="ORF">MATL_G00082100</name>
</gene>
<keyword evidence="2" id="KW-1133">Transmembrane helix</keyword>
<feature type="region of interest" description="Disordered" evidence="1">
    <location>
        <begin position="206"/>
        <end position="231"/>
    </location>
</feature>
<sequence length="336" mass="36314">MPLVRVSPKVMEKGSRVELSCEAPHSLSGAQCAFYTHPSGEVFTQTNSSSHGCMLSVSGTELLGQRAGKPRTEVGVRCDYQERGRPRSPKSQSVTVVVWDADMLTKPHLEVPQSQLNVGDKAIMRCKSDSGKPCSFYRNQTLIRTVSYNSEHKFCHLSVSVDELLGDREFNGTTVLSVSCGLQLTLGGELNTTLYSEAKTISVTGSFQKDVSTEEPPNIQPTTSQSADGHSTTGNDGALWVVVAAAAGSFTVLAGAVFCLIRCRQNSSLPAGTSNRFQQGDPVYSNINFSPQQREPVNTQEDSTCYSTVGYDHSTETPAARVQFANGAEYATITRH</sequence>
<evidence type="ECO:0000256" key="2">
    <source>
        <dbReference type="SAM" id="Phobius"/>
    </source>
</evidence>
<dbReference type="EMBL" id="JAFDVH010000006">
    <property type="protein sequence ID" value="KAG7476362.1"/>
    <property type="molecule type" value="Genomic_DNA"/>
</dbReference>
<feature type="transmembrane region" description="Helical" evidence="2">
    <location>
        <begin position="238"/>
        <end position="261"/>
    </location>
</feature>
<dbReference type="OrthoDB" id="8967054at2759"/>
<evidence type="ECO:0000313" key="3">
    <source>
        <dbReference type="EMBL" id="KAG7476362.1"/>
    </source>
</evidence>
<comment type="caution">
    <text evidence="3">The sequence shown here is derived from an EMBL/GenBank/DDBJ whole genome shotgun (WGS) entry which is preliminary data.</text>
</comment>